<evidence type="ECO:0000313" key="10">
    <source>
        <dbReference type="Proteomes" id="UP000236544"/>
    </source>
</evidence>
<feature type="domain" description="USP8 dimerisation" evidence="8">
    <location>
        <begin position="3"/>
        <end position="112"/>
    </location>
</feature>
<dbReference type="Gene3D" id="1.20.58.80">
    <property type="entry name" value="Phosphotransferase system, lactose/cellobiose-type IIA subunit"/>
    <property type="match status" value="1"/>
</dbReference>
<dbReference type="GO" id="GO:0005768">
    <property type="term" value="C:endosome"/>
    <property type="evidence" value="ECO:0007669"/>
    <property type="project" value="UniProtKB-SubCell"/>
</dbReference>
<dbReference type="AlphaFoldDB" id="A0A0P1KSF4"/>
<dbReference type="SUPFAM" id="SSF140856">
    <property type="entry name" value="USP8 N-terminal domain-like"/>
    <property type="match status" value="1"/>
</dbReference>
<comment type="function">
    <text evidence="5">Inhibitor of the DOA4 deubiquitinase involved in the regulation of protein degradation by the proteasome and maintenance of a normal level of free ubiquitin.</text>
</comment>
<organism evidence="9 10">
    <name type="scientific">Lachancea quebecensis</name>
    <dbReference type="NCBI Taxonomy" id="1654605"/>
    <lineage>
        <taxon>Eukaryota</taxon>
        <taxon>Fungi</taxon>
        <taxon>Dikarya</taxon>
        <taxon>Ascomycota</taxon>
        <taxon>Saccharomycotina</taxon>
        <taxon>Saccharomycetes</taxon>
        <taxon>Saccharomycetales</taxon>
        <taxon>Saccharomycetaceae</taxon>
        <taxon>Lachancea</taxon>
    </lineage>
</organism>
<name>A0A0P1KSF4_9SACH</name>
<dbReference type="GO" id="GO:0061578">
    <property type="term" value="F:K63-linked deubiquitinase activity"/>
    <property type="evidence" value="ECO:0007669"/>
    <property type="project" value="TreeGrafter"/>
</dbReference>
<reference evidence="10" key="1">
    <citation type="submission" date="2015-10" db="EMBL/GenBank/DDBJ databases">
        <authorList>
            <person name="Devillers H."/>
        </authorList>
    </citation>
    <scope>NUCLEOTIDE SEQUENCE [LARGE SCALE GENOMIC DNA]</scope>
</reference>
<dbReference type="EMBL" id="LN890530">
    <property type="protein sequence ID" value="CUS22762.1"/>
    <property type="molecule type" value="Genomic_DNA"/>
</dbReference>
<keyword evidence="3" id="KW-0789">Thiol protease inhibitor</keyword>
<protein>
    <recommendedName>
        <fullName evidence="7">Regulator of free ubiquitin chains 1</fullName>
    </recommendedName>
</protein>
<evidence type="ECO:0000256" key="6">
    <source>
        <dbReference type="ARBA" id="ARBA00038426"/>
    </source>
</evidence>
<proteinExistence type="inferred from homology"/>
<dbReference type="GO" id="GO:0016020">
    <property type="term" value="C:membrane"/>
    <property type="evidence" value="ECO:0007669"/>
    <property type="project" value="TreeGrafter"/>
</dbReference>
<dbReference type="OrthoDB" id="3640at2759"/>
<keyword evidence="2" id="KW-0646">Protease inhibitor</keyword>
<comment type="subcellular location">
    <subcellularLocation>
        <location evidence="1">Endosome</location>
    </subcellularLocation>
</comment>
<comment type="similarity">
    <text evidence="6">Belongs to the RFU1 family.</text>
</comment>
<dbReference type="InterPro" id="IPR015063">
    <property type="entry name" value="USP8_dimer"/>
</dbReference>
<sequence length="194" mass="21536">MKSCHELSAAAADYRFNPRVPAKLYLKTCVSLLEEAQGSFQTGQLERAYVMYLRYLDLCMKKLPTHPQLSARATGGDLDGLAKEEYLQLLKLEVPAILRITEDLRTQLERSFAQHARTLARNVAGPRPAAKDTTEKVELPTTFDENRFRRSVAKLQSHGGRGAGGDGNPSLAQRSSVLAYPELPQLNLPSYASF</sequence>
<dbReference type="GO" id="GO:0004869">
    <property type="term" value="F:cysteine-type endopeptidase inhibitor activity"/>
    <property type="evidence" value="ECO:0007669"/>
    <property type="project" value="UniProtKB-KW"/>
</dbReference>
<evidence type="ECO:0000256" key="4">
    <source>
        <dbReference type="ARBA" id="ARBA00022753"/>
    </source>
</evidence>
<dbReference type="PANTHER" id="PTHR12947:SF13">
    <property type="entry name" value="FI19924P1"/>
    <property type="match status" value="1"/>
</dbReference>
<evidence type="ECO:0000256" key="5">
    <source>
        <dbReference type="ARBA" id="ARBA00037208"/>
    </source>
</evidence>
<dbReference type="Pfam" id="PF08969">
    <property type="entry name" value="USP8_dimer"/>
    <property type="match status" value="1"/>
</dbReference>
<gene>
    <name evidence="9" type="ORF">LAQU0_S06e05446g</name>
</gene>
<evidence type="ECO:0000259" key="8">
    <source>
        <dbReference type="Pfam" id="PF08969"/>
    </source>
</evidence>
<evidence type="ECO:0000256" key="7">
    <source>
        <dbReference type="ARBA" id="ARBA00039609"/>
    </source>
</evidence>
<dbReference type="Proteomes" id="UP000236544">
    <property type="component" value="Unassembled WGS sequence"/>
</dbReference>
<dbReference type="PANTHER" id="PTHR12947">
    <property type="entry name" value="AMSH-LIKE PROTEASE"/>
    <property type="match status" value="1"/>
</dbReference>
<evidence type="ECO:0000256" key="3">
    <source>
        <dbReference type="ARBA" id="ARBA00022704"/>
    </source>
</evidence>
<evidence type="ECO:0000256" key="2">
    <source>
        <dbReference type="ARBA" id="ARBA00022690"/>
    </source>
</evidence>
<accession>A0A0P1KSF4</accession>
<evidence type="ECO:0000313" key="9">
    <source>
        <dbReference type="EMBL" id="CUS22762.1"/>
    </source>
</evidence>
<dbReference type="GO" id="GO:0070536">
    <property type="term" value="P:protein K63-linked deubiquitination"/>
    <property type="evidence" value="ECO:0007669"/>
    <property type="project" value="TreeGrafter"/>
</dbReference>
<keyword evidence="10" id="KW-1185">Reference proteome</keyword>
<keyword evidence="4" id="KW-0967">Endosome</keyword>
<evidence type="ECO:0000256" key="1">
    <source>
        <dbReference type="ARBA" id="ARBA00004177"/>
    </source>
</evidence>